<gene>
    <name evidence="2" type="ORF">SBA5_430050</name>
</gene>
<dbReference type="SUPFAM" id="SSF53067">
    <property type="entry name" value="Actin-like ATPase domain"/>
    <property type="match status" value="1"/>
</dbReference>
<dbReference type="PANTHER" id="PTHR18964:SF149">
    <property type="entry name" value="BIFUNCTIONAL UDP-N-ACETYLGLUCOSAMINE 2-EPIMERASE_N-ACETYLMANNOSAMINE KINASE"/>
    <property type="match status" value="1"/>
</dbReference>
<dbReference type="InterPro" id="IPR043129">
    <property type="entry name" value="ATPase_NBD"/>
</dbReference>
<reference evidence="3" key="1">
    <citation type="submission" date="2018-02" db="EMBL/GenBank/DDBJ databases">
        <authorList>
            <person name="Hausmann B."/>
        </authorList>
    </citation>
    <scope>NUCLEOTIDE SEQUENCE [LARGE SCALE GENOMIC DNA]</scope>
    <source>
        <strain evidence="3">Peat soil MAG SbA5</strain>
    </source>
</reference>
<evidence type="ECO:0000313" key="2">
    <source>
        <dbReference type="EMBL" id="SPE24171.1"/>
    </source>
</evidence>
<dbReference type="Gene3D" id="3.30.420.40">
    <property type="match status" value="2"/>
</dbReference>
<accession>A0A2N9LLN0</accession>
<dbReference type="AlphaFoldDB" id="A0A2N9LLN0"/>
<dbReference type="Proteomes" id="UP000239735">
    <property type="component" value="Unassembled WGS sequence"/>
</dbReference>
<protein>
    <submittedName>
        <fullName evidence="2">ROK family protein</fullName>
    </submittedName>
</protein>
<evidence type="ECO:0000313" key="3">
    <source>
        <dbReference type="Proteomes" id="UP000239735"/>
    </source>
</evidence>
<evidence type="ECO:0000256" key="1">
    <source>
        <dbReference type="ARBA" id="ARBA00006479"/>
    </source>
</evidence>
<dbReference type="PANTHER" id="PTHR18964">
    <property type="entry name" value="ROK (REPRESSOR, ORF, KINASE) FAMILY"/>
    <property type="match status" value="1"/>
</dbReference>
<name>A0A2N9LLN0_9BACT</name>
<comment type="similarity">
    <text evidence="1">Belongs to the ROK (NagC/XylR) family.</text>
</comment>
<sequence>MVSKSPLPAPGSPSTKASPITLSIDIGGSGIKAMLLNALGKPLSERQRILTPAVPTPRAVLRALNTLRARLPGFDRVSVGFPGVVKLGITYNAVNLHPDWVNFPLQRELEKRWRKPVRVNNDAAVQGYGAVKGKGVELIITFGTGVGSAIFTGGKLCPGLELGHHPWREKTYEDYLGRRGLEKYGKKYWNKRLKEAIAQTEATFNWDHLYLGGGNTKKIDFKLPKNVSIVSNEDGILGGVALWRERG</sequence>
<dbReference type="InterPro" id="IPR000600">
    <property type="entry name" value="ROK"/>
</dbReference>
<dbReference type="Pfam" id="PF00480">
    <property type="entry name" value="ROK"/>
    <property type="match status" value="1"/>
</dbReference>
<proteinExistence type="inferred from homology"/>
<dbReference type="OrthoDB" id="9810372at2"/>
<organism evidence="2 3">
    <name type="scientific">Candidatus Sulfuritelmatomonas gaucii</name>
    <dbReference type="NCBI Taxonomy" id="2043161"/>
    <lineage>
        <taxon>Bacteria</taxon>
        <taxon>Pseudomonadati</taxon>
        <taxon>Acidobacteriota</taxon>
        <taxon>Terriglobia</taxon>
        <taxon>Terriglobales</taxon>
        <taxon>Acidobacteriaceae</taxon>
        <taxon>Candidatus Sulfuritelmatomonas</taxon>
    </lineage>
</organism>
<dbReference type="CDD" id="cd24058">
    <property type="entry name" value="ASKHA_NBD_ROK_PPGK"/>
    <property type="match status" value="1"/>
</dbReference>
<dbReference type="EMBL" id="OKRB01000101">
    <property type="protein sequence ID" value="SPE24171.1"/>
    <property type="molecule type" value="Genomic_DNA"/>
</dbReference>